<dbReference type="RefSeq" id="WP_208253313.1">
    <property type="nucleotide sequence ID" value="NZ_JAGEOJ010000001.1"/>
</dbReference>
<dbReference type="InterPro" id="IPR036388">
    <property type="entry name" value="WH-like_DNA-bd_sf"/>
</dbReference>
<dbReference type="Proteomes" id="UP000669179">
    <property type="component" value="Unassembled WGS sequence"/>
</dbReference>
<evidence type="ECO:0000313" key="2">
    <source>
        <dbReference type="EMBL" id="MBO2445708.1"/>
    </source>
</evidence>
<dbReference type="EMBL" id="JAGEOJ010000001">
    <property type="protein sequence ID" value="MBO2445708.1"/>
    <property type="molecule type" value="Genomic_DNA"/>
</dbReference>
<accession>A0A939P5S1</accession>
<dbReference type="SUPFAM" id="SSF46785">
    <property type="entry name" value="Winged helix' DNA-binding domain"/>
    <property type="match status" value="1"/>
</dbReference>
<dbReference type="InterPro" id="IPR036390">
    <property type="entry name" value="WH_DNA-bd_sf"/>
</dbReference>
<dbReference type="AlphaFoldDB" id="A0A939P5S1"/>
<keyword evidence="3" id="KW-1185">Reference proteome</keyword>
<feature type="compositionally biased region" description="Low complexity" evidence="1">
    <location>
        <begin position="241"/>
        <end position="286"/>
    </location>
</feature>
<name>A0A939P5S1_9ACTN</name>
<gene>
    <name evidence="2" type="ORF">J4573_01255</name>
</gene>
<feature type="region of interest" description="Disordered" evidence="1">
    <location>
        <begin position="200"/>
        <end position="300"/>
    </location>
</feature>
<proteinExistence type="predicted"/>
<organism evidence="2 3">
    <name type="scientific">Actinomadura barringtoniae</name>
    <dbReference type="NCBI Taxonomy" id="1427535"/>
    <lineage>
        <taxon>Bacteria</taxon>
        <taxon>Bacillati</taxon>
        <taxon>Actinomycetota</taxon>
        <taxon>Actinomycetes</taxon>
        <taxon>Streptosporangiales</taxon>
        <taxon>Thermomonosporaceae</taxon>
        <taxon>Actinomadura</taxon>
    </lineage>
</organism>
<evidence type="ECO:0000313" key="3">
    <source>
        <dbReference type="Proteomes" id="UP000669179"/>
    </source>
</evidence>
<comment type="caution">
    <text evidence="2">The sequence shown here is derived from an EMBL/GenBank/DDBJ whole genome shotgun (WGS) entry which is preliminary data.</text>
</comment>
<feature type="compositionally biased region" description="Basic and acidic residues" evidence="1">
    <location>
        <begin position="287"/>
        <end position="300"/>
    </location>
</feature>
<dbReference type="Gene3D" id="1.10.10.10">
    <property type="entry name" value="Winged helix-like DNA-binding domain superfamily/Winged helix DNA-binding domain"/>
    <property type="match status" value="1"/>
</dbReference>
<evidence type="ECO:0000256" key="1">
    <source>
        <dbReference type="SAM" id="MobiDB-lite"/>
    </source>
</evidence>
<protein>
    <submittedName>
        <fullName evidence="2">Winged helix-turn-helix transcriptional regulator</fullName>
    </submittedName>
</protein>
<reference evidence="2" key="1">
    <citation type="submission" date="2021-03" db="EMBL/GenBank/DDBJ databases">
        <authorList>
            <person name="Kanchanasin P."/>
            <person name="Saeng-In P."/>
            <person name="Phongsopitanun W."/>
            <person name="Yuki M."/>
            <person name="Kudo T."/>
            <person name="Ohkuma M."/>
            <person name="Tanasupawat S."/>
        </authorList>
    </citation>
    <scope>NUCLEOTIDE SEQUENCE</scope>
    <source>
        <strain evidence="2">GKU 128</strain>
    </source>
</reference>
<sequence>MEDVLKATHYRGRRAGGSLREQARKLIEAMGDDKHISDGQFSALGMLITDASLSADEDALVEVKDGLQWLHRTHYLDVPASEGEARERRGRILGLIDVVHWALRRLPSGMQLTLQPSSYAARFLVEVARERDLCNKDLAGKLGADETEVSRVGRRLLAAGLVWKRKQWRQNSWDITPRGQAYLEESGLGDAVAAATPSVTAGATATEPGADPDAPARPSSRSGATPAKRGGRARNETEGNPGTSAGTSTGTSGRTSPGKSTGTSGSTSGSTSAAKSAGTGGAAKASRSAEPDRPSRGRRR</sequence>